<dbReference type="GO" id="GO:0019305">
    <property type="term" value="P:dTDP-rhamnose biosynthetic process"/>
    <property type="evidence" value="ECO:0007669"/>
    <property type="project" value="UniProtKB-UniPathway"/>
</dbReference>
<evidence type="ECO:0000256" key="5">
    <source>
        <dbReference type="ARBA" id="ARBA00048200"/>
    </source>
</evidence>
<gene>
    <name evidence="8" type="ORF">JN12_02310</name>
</gene>
<evidence type="ECO:0000256" key="4">
    <source>
        <dbReference type="ARBA" id="ARBA00017099"/>
    </source>
</evidence>
<evidence type="ECO:0000313" key="8">
    <source>
        <dbReference type="EMBL" id="TWJ18859.1"/>
    </source>
</evidence>
<evidence type="ECO:0000313" key="9">
    <source>
        <dbReference type="Proteomes" id="UP000319449"/>
    </source>
</evidence>
<protein>
    <recommendedName>
        <fullName evidence="4 6">dTDP-4-dehydrorhamnose reductase</fullName>
        <ecNumber evidence="3 6">1.1.1.133</ecNumber>
    </recommendedName>
</protein>
<dbReference type="RefSeq" id="WP_145022870.1">
    <property type="nucleotide sequence ID" value="NZ_VLLN01000013.1"/>
</dbReference>
<dbReference type="CDD" id="cd05254">
    <property type="entry name" value="dTDP_HR_like_SDR_e"/>
    <property type="match status" value="1"/>
</dbReference>
<evidence type="ECO:0000256" key="3">
    <source>
        <dbReference type="ARBA" id="ARBA00012929"/>
    </source>
</evidence>
<proteinExistence type="inferred from homology"/>
<dbReference type="GO" id="GO:0005829">
    <property type="term" value="C:cytosol"/>
    <property type="evidence" value="ECO:0007669"/>
    <property type="project" value="TreeGrafter"/>
</dbReference>
<dbReference type="PANTHER" id="PTHR10491">
    <property type="entry name" value="DTDP-4-DEHYDRORHAMNOSE REDUCTASE"/>
    <property type="match status" value="1"/>
</dbReference>
<accession>A0A562VLQ9</accession>
<evidence type="ECO:0000256" key="6">
    <source>
        <dbReference type="RuleBase" id="RU364082"/>
    </source>
</evidence>
<reference evidence="8 9" key="1">
    <citation type="submission" date="2019-07" db="EMBL/GenBank/DDBJ databases">
        <title>Genomic Encyclopedia of Archaeal and Bacterial Type Strains, Phase II (KMG-II): from individual species to whole genera.</title>
        <authorList>
            <person name="Goeker M."/>
        </authorList>
    </citation>
    <scope>NUCLEOTIDE SEQUENCE [LARGE SCALE GENOMIC DNA]</scope>
    <source>
        <strain evidence="8 9">ATCC BAA-1139</strain>
    </source>
</reference>
<name>A0A562VLQ9_9BACT</name>
<comment type="function">
    <text evidence="6">Catalyzes the reduction of dTDP-6-deoxy-L-lyxo-4-hexulose to yield dTDP-L-rhamnose.</text>
</comment>
<dbReference type="InterPro" id="IPR036291">
    <property type="entry name" value="NAD(P)-bd_dom_sf"/>
</dbReference>
<dbReference type="InterPro" id="IPR029903">
    <property type="entry name" value="RmlD-like-bd"/>
</dbReference>
<comment type="similarity">
    <text evidence="2 6">Belongs to the dTDP-4-dehydrorhamnose reductase family.</text>
</comment>
<organism evidence="8 9">
    <name type="scientific">Geobacter argillaceus</name>
    <dbReference type="NCBI Taxonomy" id="345631"/>
    <lineage>
        <taxon>Bacteria</taxon>
        <taxon>Pseudomonadati</taxon>
        <taxon>Thermodesulfobacteriota</taxon>
        <taxon>Desulfuromonadia</taxon>
        <taxon>Geobacterales</taxon>
        <taxon>Geobacteraceae</taxon>
        <taxon>Geobacter</taxon>
    </lineage>
</organism>
<dbReference type="Pfam" id="PF04321">
    <property type="entry name" value="RmlD_sub_bind"/>
    <property type="match status" value="1"/>
</dbReference>
<dbReference type="PANTHER" id="PTHR10491:SF4">
    <property type="entry name" value="METHIONINE ADENOSYLTRANSFERASE 2 SUBUNIT BETA"/>
    <property type="match status" value="1"/>
</dbReference>
<keyword evidence="9" id="KW-1185">Reference proteome</keyword>
<dbReference type="SUPFAM" id="SSF51735">
    <property type="entry name" value="NAD(P)-binding Rossmann-fold domains"/>
    <property type="match status" value="1"/>
</dbReference>
<dbReference type="Gene3D" id="3.40.50.720">
    <property type="entry name" value="NAD(P)-binding Rossmann-like Domain"/>
    <property type="match status" value="1"/>
</dbReference>
<feature type="domain" description="RmlD-like substrate binding" evidence="7">
    <location>
        <begin position="7"/>
        <end position="287"/>
    </location>
</feature>
<sequence length="302" mass="34045">MPVLPFKILVLGASGMLGHTLFVRLLRASRYDVRATARRVEILREYLPSDRLQRISGGVDADNFDSLVKVIGEFKPDQVINCIGIIKQHSAATEHIPALSVNSLFPHRLAMLCKAVSARLIHVSSDCVFDGLKGNYQESDPSNASDLYGRTKFLGEVDYCHCVTLRTSIIGHELGTHYGLVEWFLQQTGTVQGYTKAIFSGFSTIELADIIINHVIPNPELRGLYHVSSDPISKCDLLKMIAEQYGIETGVEPYYEFVADRSLDSRRFRQATGYAPPKWELMIQRMHLDFTSSEHYYKRQTS</sequence>
<dbReference type="InterPro" id="IPR005913">
    <property type="entry name" value="dTDP_dehydrorham_reduct"/>
</dbReference>
<evidence type="ECO:0000256" key="1">
    <source>
        <dbReference type="ARBA" id="ARBA00004781"/>
    </source>
</evidence>
<evidence type="ECO:0000256" key="2">
    <source>
        <dbReference type="ARBA" id="ARBA00010944"/>
    </source>
</evidence>
<comment type="catalytic activity">
    <reaction evidence="5">
        <text>dTDP-beta-L-rhamnose + NADP(+) = dTDP-4-dehydro-beta-L-rhamnose + NADPH + H(+)</text>
        <dbReference type="Rhea" id="RHEA:21796"/>
        <dbReference type="ChEBI" id="CHEBI:15378"/>
        <dbReference type="ChEBI" id="CHEBI:57510"/>
        <dbReference type="ChEBI" id="CHEBI:57783"/>
        <dbReference type="ChEBI" id="CHEBI:58349"/>
        <dbReference type="ChEBI" id="CHEBI:62830"/>
        <dbReference type="EC" id="1.1.1.133"/>
    </reaction>
</comment>
<dbReference type="GO" id="GO:0008831">
    <property type="term" value="F:dTDP-4-dehydrorhamnose reductase activity"/>
    <property type="evidence" value="ECO:0007669"/>
    <property type="project" value="UniProtKB-EC"/>
</dbReference>
<dbReference type="EC" id="1.1.1.133" evidence="3 6"/>
<dbReference type="EMBL" id="VLLN01000013">
    <property type="protein sequence ID" value="TWJ18859.1"/>
    <property type="molecule type" value="Genomic_DNA"/>
</dbReference>
<dbReference type="AlphaFoldDB" id="A0A562VLQ9"/>
<dbReference type="Proteomes" id="UP000319449">
    <property type="component" value="Unassembled WGS sequence"/>
</dbReference>
<dbReference type="OrthoDB" id="9803892at2"/>
<evidence type="ECO:0000259" key="7">
    <source>
        <dbReference type="Pfam" id="PF04321"/>
    </source>
</evidence>
<comment type="pathway">
    <text evidence="1 6">Carbohydrate biosynthesis; dTDP-L-rhamnose biosynthesis.</text>
</comment>
<keyword evidence="6" id="KW-0560">Oxidoreductase</keyword>
<comment type="caution">
    <text evidence="8">The sequence shown here is derived from an EMBL/GenBank/DDBJ whole genome shotgun (WGS) entry which is preliminary data.</text>
</comment>
<keyword evidence="6" id="KW-0521">NADP</keyword>
<dbReference type="UniPathway" id="UPA00124"/>